<name>A0A3M0CU40_9PROT</name>
<evidence type="ECO:0000313" key="6">
    <source>
        <dbReference type="Proteomes" id="UP000271227"/>
    </source>
</evidence>
<evidence type="ECO:0000256" key="4">
    <source>
        <dbReference type="RuleBase" id="RU361176"/>
    </source>
</evidence>
<dbReference type="Proteomes" id="UP000271227">
    <property type="component" value="Unassembled WGS sequence"/>
</dbReference>
<dbReference type="GO" id="GO:0009253">
    <property type="term" value="P:peptidoglycan catabolic process"/>
    <property type="evidence" value="ECO:0007669"/>
    <property type="project" value="InterPro"/>
</dbReference>
<dbReference type="OrthoDB" id="9798192at2"/>
<comment type="catalytic activity">
    <reaction evidence="4">
        <text>Hydrolysis of (1-&gt;4)-beta-linkages between N-acetylmuramic acid and N-acetyl-D-glucosamine residues in a peptidoglycan and between N-acetyl-D-glucosamine residues in chitodextrins.</text>
        <dbReference type="EC" id="3.2.1.17"/>
    </reaction>
</comment>
<dbReference type="InterPro" id="IPR017853">
    <property type="entry name" value="GH"/>
</dbReference>
<proteinExistence type="inferred from homology"/>
<evidence type="ECO:0000256" key="1">
    <source>
        <dbReference type="ARBA" id="ARBA00010646"/>
    </source>
</evidence>
<comment type="caution">
    <text evidence="5">The sequence shown here is derived from an EMBL/GenBank/DDBJ whole genome shotgun (WGS) entry which is preliminary data.</text>
</comment>
<dbReference type="GO" id="GO:0016052">
    <property type="term" value="P:carbohydrate catabolic process"/>
    <property type="evidence" value="ECO:0007669"/>
    <property type="project" value="TreeGrafter"/>
</dbReference>
<dbReference type="PROSITE" id="PS00953">
    <property type="entry name" value="GLYCOSYL_HYDROL_F25_1"/>
    <property type="match status" value="1"/>
</dbReference>
<dbReference type="PANTHER" id="PTHR34135:SF2">
    <property type="entry name" value="LYSOZYME"/>
    <property type="match status" value="1"/>
</dbReference>
<dbReference type="Gene3D" id="3.20.20.80">
    <property type="entry name" value="Glycosidases"/>
    <property type="match status" value="1"/>
</dbReference>
<sequence>MRHPWNIRPLLYVTVAAGLCHACSETDTDGNSPNPTGIDVSHFQGQVNWQAVKRDGLSFTYIKASEGTSLADADFPENWKGATDNALLRGAYHVFSPDDDGDAQADYFLSRLKAQQIDYTGALPPALDIEALPKDSLGAARPHIAQWLHRVEAALGCKPIIYTSPGTWDTEFPGDFTGYGLWLADYARSPTLPQGWKDWTFWQYSDTGDYTGVGGTVDLDRFNGTADQLARITCPGGQD</sequence>
<keyword evidence="6" id="KW-1185">Reference proteome</keyword>
<dbReference type="FunCoup" id="A0A3M0CU40">
    <property type="interactions" value="27"/>
</dbReference>
<dbReference type="InterPro" id="IPR018077">
    <property type="entry name" value="Glyco_hydro_fam25_subgr"/>
</dbReference>
<gene>
    <name evidence="5" type="ORF">BXY39_0468</name>
</gene>
<protein>
    <recommendedName>
        <fullName evidence="4">Lysozyme</fullName>
        <ecNumber evidence="4">3.2.1.17</ecNumber>
    </recommendedName>
</protein>
<dbReference type="GO" id="GO:0003796">
    <property type="term" value="F:lysozyme activity"/>
    <property type="evidence" value="ECO:0007669"/>
    <property type="project" value="UniProtKB-EC"/>
</dbReference>
<dbReference type="SMART" id="SM00641">
    <property type="entry name" value="Glyco_25"/>
    <property type="match status" value="1"/>
</dbReference>
<organism evidence="5 6">
    <name type="scientific">Eilatimonas milleporae</name>
    <dbReference type="NCBI Taxonomy" id="911205"/>
    <lineage>
        <taxon>Bacteria</taxon>
        <taxon>Pseudomonadati</taxon>
        <taxon>Pseudomonadota</taxon>
        <taxon>Alphaproteobacteria</taxon>
        <taxon>Kordiimonadales</taxon>
        <taxon>Kordiimonadaceae</taxon>
        <taxon>Eilatimonas</taxon>
    </lineage>
</organism>
<dbReference type="InParanoid" id="A0A3M0CU40"/>
<reference evidence="5 6" key="1">
    <citation type="submission" date="2018-10" db="EMBL/GenBank/DDBJ databases">
        <title>Genomic Encyclopedia of Archaeal and Bacterial Type Strains, Phase II (KMG-II): from individual species to whole genera.</title>
        <authorList>
            <person name="Goeker M."/>
        </authorList>
    </citation>
    <scope>NUCLEOTIDE SEQUENCE [LARGE SCALE GENOMIC DNA]</scope>
    <source>
        <strain evidence="5 6">DSM 25217</strain>
    </source>
</reference>
<dbReference type="InterPro" id="IPR008270">
    <property type="entry name" value="Glyco_hydro_25_AS"/>
</dbReference>
<dbReference type="Pfam" id="PF01183">
    <property type="entry name" value="Glyco_hydro_25"/>
    <property type="match status" value="1"/>
</dbReference>
<dbReference type="SUPFAM" id="SSF51445">
    <property type="entry name" value="(Trans)glycosidases"/>
    <property type="match status" value="1"/>
</dbReference>
<keyword evidence="3 4" id="KW-0326">Glycosidase</keyword>
<dbReference type="GO" id="GO:0016998">
    <property type="term" value="P:cell wall macromolecule catabolic process"/>
    <property type="evidence" value="ECO:0007669"/>
    <property type="project" value="InterPro"/>
</dbReference>
<dbReference type="PROSITE" id="PS51904">
    <property type="entry name" value="GLYCOSYL_HYDROL_F25_2"/>
    <property type="match status" value="1"/>
</dbReference>
<dbReference type="PANTHER" id="PTHR34135">
    <property type="entry name" value="LYSOZYME"/>
    <property type="match status" value="1"/>
</dbReference>
<evidence type="ECO:0000256" key="2">
    <source>
        <dbReference type="ARBA" id="ARBA00022801"/>
    </source>
</evidence>
<dbReference type="EC" id="3.2.1.17" evidence="4"/>
<evidence type="ECO:0000256" key="3">
    <source>
        <dbReference type="ARBA" id="ARBA00023295"/>
    </source>
</evidence>
<dbReference type="EMBL" id="REFR01000009">
    <property type="protein sequence ID" value="RMB11980.1"/>
    <property type="molecule type" value="Genomic_DNA"/>
</dbReference>
<keyword evidence="2 4" id="KW-0378">Hydrolase</keyword>
<dbReference type="AlphaFoldDB" id="A0A3M0CU40"/>
<comment type="similarity">
    <text evidence="1 4">Belongs to the glycosyl hydrolase 25 family.</text>
</comment>
<accession>A0A3M0CU40</accession>
<dbReference type="RefSeq" id="WP_121937199.1">
    <property type="nucleotide sequence ID" value="NZ_REFR01000009.1"/>
</dbReference>
<dbReference type="InterPro" id="IPR002053">
    <property type="entry name" value="Glyco_hydro_25"/>
</dbReference>
<evidence type="ECO:0000313" key="5">
    <source>
        <dbReference type="EMBL" id="RMB11980.1"/>
    </source>
</evidence>